<sequence length="303" mass="36104">MESNNIYNDFFLSLSRLGNENALSDIIAATCNSSWNFKALFLNFFFPNENLISKCTSDIEREVSSEDGSMRFDLYFTTNDKQEYIIENKIYDPHDHYDEYTKIYNKNHIGFIANYNVSKIKYSHKKTWNDFYSYLIKQEDKFEENEKDLINGVAKYIKEVCGLMEDRNFYLSSTQDLGYFVKVLKKVLIKNDFEINNKAKGSNENRIGFWCIKENRSYWYGIYLTDEENDGFSIWAGIYNYKIINKTTIKQNCAEYHENDTSENCKWFKLKQTYVNDLSSQNFSYEKKFEILKKFIVEVEEVK</sequence>
<protein>
    <recommendedName>
        <fullName evidence="3">PD-(D/E)XK nuclease superfamily protein</fullName>
    </recommendedName>
</protein>
<dbReference type="EMBL" id="FOFU01000005">
    <property type="protein sequence ID" value="SEQ49642.1"/>
    <property type="molecule type" value="Genomic_DNA"/>
</dbReference>
<accession>A0A1H9GHQ3</accession>
<gene>
    <name evidence="1" type="ORF">SAMN04487977_1055</name>
</gene>
<evidence type="ECO:0008006" key="3">
    <source>
        <dbReference type="Google" id="ProtNLM"/>
    </source>
</evidence>
<keyword evidence="2" id="KW-1185">Reference proteome</keyword>
<organism evidence="1 2">
    <name type="scientific">Treponema bryantii</name>
    <dbReference type="NCBI Taxonomy" id="163"/>
    <lineage>
        <taxon>Bacteria</taxon>
        <taxon>Pseudomonadati</taxon>
        <taxon>Spirochaetota</taxon>
        <taxon>Spirochaetia</taxon>
        <taxon>Spirochaetales</taxon>
        <taxon>Treponemataceae</taxon>
        <taxon>Treponema</taxon>
    </lineage>
</organism>
<dbReference type="RefSeq" id="WP_074643578.1">
    <property type="nucleotide sequence ID" value="NZ_FOFU01000005.1"/>
</dbReference>
<name>A0A1H9GHQ3_9SPIR</name>
<dbReference type="AlphaFoldDB" id="A0A1H9GHQ3"/>
<reference evidence="1 2" key="1">
    <citation type="submission" date="2016-10" db="EMBL/GenBank/DDBJ databases">
        <authorList>
            <person name="de Groot N.N."/>
        </authorList>
    </citation>
    <scope>NUCLEOTIDE SEQUENCE [LARGE SCALE GENOMIC DNA]</scope>
    <source>
        <strain evidence="1 2">B25</strain>
    </source>
</reference>
<proteinExistence type="predicted"/>
<evidence type="ECO:0000313" key="2">
    <source>
        <dbReference type="Proteomes" id="UP000182360"/>
    </source>
</evidence>
<dbReference type="Proteomes" id="UP000182360">
    <property type="component" value="Unassembled WGS sequence"/>
</dbReference>
<evidence type="ECO:0000313" key="1">
    <source>
        <dbReference type="EMBL" id="SEQ49642.1"/>
    </source>
</evidence>